<evidence type="ECO:0000256" key="5">
    <source>
        <dbReference type="ARBA" id="ARBA00022892"/>
    </source>
</evidence>
<feature type="compositionally biased region" description="Basic and acidic residues" evidence="6">
    <location>
        <begin position="444"/>
        <end position="453"/>
    </location>
</feature>
<dbReference type="GO" id="GO:0070971">
    <property type="term" value="C:endoplasmic reticulum exit site"/>
    <property type="evidence" value="ECO:0007669"/>
    <property type="project" value="TreeGrafter"/>
</dbReference>
<dbReference type="GO" id="GO:0016192">
    <property type="term" value="P:vesicle-mediated transport"/>
    <property type="evidence" value="ECO:0007669"/>
    <property type="project" value="UniProtKB-KW"/>
</dbReference>
<organism evidence="8 9">
    <name type="scientific">Leptidea sinapis</name>
    <dbReference type="NCBI Taxonomy" id="189913"/>
    <lineage>
        <taxon>Eukaryota</taxon>
        <taxon>Metazoa</taxon>
        <taxon>Ecdysozoa</taxon>
        <taxon>Arthropoda</taxon>
        <taxon>Hexapoda</taxon>
        <taxon>Insecta</taxon>
        <taxon>Pterygota</taxon>
        <taxon>Neoptera</taxon>
        <taxon>Endopterygota</taxon>
        <taxon>Lepidoptera</taxon>
        <taxon>Glossata</taxon>
        <taxon>Ditrysia</taxon>
        <taxon>Papilionoidea</taxon>
        <taxon>Pieridae</taxon>
        <taxon>Dismorphiinae</taxon>
        <taxon>Leptidea</taxon>
    </lineage>
</organism>
<accession>A0A5E4PNV5</accession>
<keyword evidence="4" id="KW-0256">Endoplasmic reticulum</keyword>
<protein>
    <recommendedName>
        <fullName evidence="7">Sec16 Sec23-binding domain-containing protein</fullName>
    </recommendedName>
</protein>
<evidence type="ECO:0000256" key="4">
    <source>
        <dbReference type="ARBA" id="ARBA00022824"/>
    </source>
</evidence>
<comment type="similarity">
    <text evidence="2">Belongs to the SEC16 family.</text>
</comment>
<dbReference type="PANTHER" id="PTHR13402:SF6">
    <property type="entry name" value="SECRETORY 16, ISOFORM I"/>
    <property type="match status" value="1"/>
</dbReference>
<dbReference type="AlphaFoldDB" id="A0A5E4PNV5"/>
<comment type="subcellular location">
    <subcellularLocation>
        <location evidence="1">Endoplasmic reticulum</location>
    </subcellularLocation>
</comment>
<feature type="region of interest" description="Disordered" evidence="6">
    <location>
        <begin position="360"/>
        <end position="456"/>
    </location>
</feature>
<evidence type="ECO:0000256" key="2">
    <source>
        <dbReference type="ARBA" id="ARBA00005927"/>
    </source>
</evidence>
<dbReference type="InterPro" id="IPR024298">
    <property type="entry name" value="Sec16_Sec23-bd"/>
</dbReference>
<gene>
    <name evidence="8" type="ORF">LSINAPIS_LOCUS738</name>
</gene>
<feature type="compositionally biased region" description="Basic and acidic residues" evidence="6">
    <location>
        <begin position="415"/>
        <end position="435"/>
    </location>
</feature>
<sequence>MSKFYYNFTISIYISEGELTTDASLNLHLEESTVRSERMTPFKYSTAHIKVIMGTDIAELLMKNSKEYQHTESPASDSGSRGATAVVSDPRDPPSSAPAETLPHSEASRTGVENERNASGLWGHALQLASFCERRVRASVTARFLAALPPADPLHTLYSALAARAPPAATCVSDERWGDWRVHAAMILANPSAKPDQDRRTLTQIGDSLASRGLIYSSQFCYLTAGVPFTPHPLAPFTPRDSAPSAPPRLSLLLADPRATTLASFASDEAIFATEIYEYAISLKYFDPALAEGAAEEAGACAIEGGEEGAGSGEPSPRHQQWVTDIQHVVDTQASVPPPPVPTYEPYELREEAPYPAQYGQTVDAAPDPAQTYPEPYAWPQDTHYGYQDGYGDNGPAEEPPRAIRLPGAAPSRPHLYDDDVRPPSADQTDRESETPKPSSKGTEGGKAEDGGKKGGGWFGGILNKLSLRPPNQMILPDDKNPTIVWDENTKRWVNRDGGSDDVTQPLPPPPAAPPALLERRVMHPVNTEISSPITEYYKVFITTTRNIRSLKSEVKIKSFRNS</sequence>
<keyword evidence="3" id="KW-0813">Transport</keyword>
<dbReference type="GO" id="GO:0007030">
    <property type="term" value="P:Golgi organization"/>
    <property type="evidence" value="ECO:0007669"/>
    <property type="project" value="TreeGrafter"/>
</dbReference>
<evidence type="ECO:0000256" key="1">
    <source>
        <dbReference type="ARBA" id="ARBA00004240"/>
    </source>
</evidence>
<keyword evidence="9" id="KW-1185">Reference proteome</keyword>
<name>A0A5E4PNV5_9NEOP</name>
<reference evidence="8 9" key="1">
    <citation type="submission" date="2017-07" db="EMBL/GenBank/DDBJ databases">
        <authorList>
            <person name="Talla V."/>
            <person name="Backstrom N."/>
        </authorList>
    </citation>
    <scope>NUCLEOTIDE SEQUENCE [LARGE SCALE GENOMIC DNA]</scope>
</reference>
<evidence type="ECO:0000256" key="3">
    <source>
        <dbReference type="ARBA" id="ARBA00022448"/>
    </source>
</evidence>
<feature type="region of interest" description="Disordered" evidence="6">
    <location>
        <begin position="68"/>
        <end position="115"/>
    </location>
</feature>
<dbReference type="Proteomes" id="UP000324832">
    <property type="component" value="Unassembled WGS sequence"/>
</dbReference>
<evidence type="ECO:0000313" key="8">
    <source>
        <dbReference type="EMBL" id="VVC87026.1"/>
    </source>
</evidence>
<proteinExistence type="inferred from homology"/>
<dbReference type="GO" id="GO:0070973">
    <property type="term" value="P:protein localization to endoplasmic reticulum exit site"/>
    <property type="evidence" value="ECO:0007669"/>
    <property type="project" value="TreeGrafter"/>
</dbReference>
<evidence type="ECO:0000313" key="9">
    <source>
        <dbReference type="Proteomes" id="UP000324832"/>
    </source>
</evidence>
<dbReference type="Gene3D" id="1.25.40.1030">
    <property type="match status" value="1"/>
</dbReference>
<dbReference type="GO" id="GO:0012507">
    <property type="term" value="C:ER to Golgi transport vesicle membrane"/>
    <property type="evidence" value="ECO:0007669"/>
    <property type="project" value="TreeGrafter"/>
</dbReference>
<dbReference type="Pfam" id="PF12931">
    <property type="entry name" value="TPR_Sec16"/>
    <property type="match status" value="1"/>
</dbReference>
<feature type="compositionally biased region" description="Polar residues" evidence="6">
    <location>
        <begin position="71"/>
        <end position="81"/>
    </location>
</feature>
<feature type="domain" description="Sec16 Sec23-binding" evidence="7">
    <location>
        <begin position="120"/>
        <end position="284"/>
    </location>
</feature>
<dbReference type="PANTHER" id="PTHR13402">
    <property type="entry name" value="RGPR-RELATED"/>
    <property type="match status" value="1"/>
</dbReference>
<evidence type="ECO:0000259" key="7">
    <source>
        <dbReference type="Pfam" id="PF12931"/>
    </source>
</evidence>
<evidence type="ECO:0000256" key="6">
    <source>
        <dbReference type="SAM" id="MobiDB-lite"/>
    </source>
</evidence>
<keyword evidence="5" id="KW-0931">ER-Golgi transport</keyword>
<dbReference type="EMBL" id="FZQP02000060">
    <property type="protein sequence ID" value="VVC87026.1"/>
    <property type="molecule type" value="Genomic_DNA"/>
</dbReference>